<evidence type="ECO:0008006" key="2">
    <source>
        <dbReference type="Google" id="ProtNLM"/>
    </source>
</evidence>
<dbReference type="Pfam" id="PF01663">
    <property type="entry name" value="Phosphodiest"/>
    <property type="match status" value="1"/>
</dbReference>
<feature type="non-terminal residue" evidence="1">
    <location>
        <position position="288"/>
    </location>
</feature>
<dbReference type="SUPFAM" id="SSF53649">
    <property type="entry name" value="Alkaline phosphatase-like"/>
    <property type="match status" value="1"/>
</dbReference>
<protein>
    <recommendedName>
        <fullName evidence="2">Sulfatase N-terminal domain-containing protein</fullName>
    </recommendedName>
</protein>
<reference evidence="1" key="1">
    <citation type="journal article" date="2014" name="Front. Microbiol.">
        <title>High frequency of phylogenetically diverse reductive dehalogenase-homologous genes in deep subseafloor sedimentary metagenomes.</title>
        <authorList>
            <person name="Kawai M."/>
            <person name="Futagami T."/>
            <person name="Toyoda A."/>
            <person name="Takaki Y."/>
            <person name="Nishi S."/>
            <person name="Hori S."/>
            <person name="Arai W."/>
            <person name="Tsubouchi T."/>
            <person name="Morono Y."/>
            <person name="Uchiyama I."/>
            <person name="Ito T."/>
            <person name="Fujiyama A."/>
            <person name="Inagaki F."/>
            <person name="Takami H."/>
        </authorList>
    </citation>
    <scope>NUCLEOTIDE SEQUENCE</scope>
    <source>
        <strain evidence="1">Expedition CK06-06</strain>
    </source>
</reference>
<dbReference type="EMBL" id="BARV01016413">
    <property type="protein sequence ID" value="GAI26760.1"/>
    <property type="molecule type" value="Genomic_DNA"/>
</dbReference>
<sequence>GKHSIYDFLYREENKYTTAPNNRLTRKAVDFWEIFNISGLSTGLINIPMTYPPAQVNGYMITGIMTPRAEPIEKVDYSYPKSLKYEIKDKVGKYIIHPKVQYRKGRVKEVYDDLLDDLYIKSKTIQYLMEKYPTDLTMFVIGGTDKILHDLYHLLDSNHFRYDVEEAKRDKHFVLDYYKKVDQELGAIINKFCNDDTLIVIMSDHGNGPIYKWIYLNNWLLKEGYLTLKKTPLTLIKRILFSVGITPGNIYKILLKFGFSKSKTSFELRDELISRFFLSWEDIDWKHT</sequence>
<name>X1NIX2_9ZZZZ</name>
<proteinExistence type="predicted"/>
<comment type="caution">
    <text evidence="1">The sequence shown here is derived from an EMBL/GenBank/DDBJ whole genome shotgun (WGS) entry which is preliminary data.</text>
</comment>
<dbReference type="AlphaFoldDB" id="X1NIX2"/>
<accession>X1NIX2</accession>
<gene>
    <name evidence="1" type="ORF">S06H3_28171</name>
</gene>
<dbReference type="Gene3D" id="3.40.720.10">
    <property type="entry name" value="Alkaline Phosphatase, subunit A"/>
    <property type="match status" value="1"/>
</dbReference>
<feature type="non-terminal residue" evidence="1">
    <location>
        <position position="1"/>
    </location>
</feature>
<evidence type="ECO:0000313" key="1">
    <source>
        <dbReference type="EMBL" id="GAI26760.1"/>
    </source>
</evidence>
<organism evidence="1">
    <name type="scientific">marine sediment metagenome</name>
    <dbReference type="NCBI Taxonomy" id="412755"/>
    <lineage>
        <taxon>unclassified sequences</taxon>
        <taxon>metagenomes</taxon>
        <taxon>ecological metagenomes</taxon>
    </lineage>
</organism>
<dbReference type="InterPro" id="IPR017850">
    <property type="entry name" value="Alkaline_phosphatase_core_sf"/>
</dbReference>
<dbReference type="InterPro" id="IPR002591">
    <property type="entry name" value="Phosphodiest/P_Trfase"/>
</dbReference>